<dbReference type="OrthoDB" id="7866198at2"/>
<evidence type="ECO:0000313" key="2">
    <source>
        <dbReference type="EMBL" id="PYE84380.1"/>
    </source>
</evidence>
<evidence type="ECO:0008006" key="4">
    <source>
        <dbReference type="Google" id="ProtNLM"/>
    </source>
</evidence>
<dbReference type="RefSeq" id="WP_110813484.1">
    <property type="nucleotide sequence ID" value="NZ_QJTE01000002.1"/>
</dbReference>
<dbReference type="EMBL" id="QJTE01000002">
    <property type="protein sequence ID" value="PYE84380.1"/>
    <property type="molecule type" value="Genomic_DNA"/>
</dbReference>
<evidence type="ECO:0000256" key="1">
    <source>
        <dbReference type="SAM" id="MobiDB-lite"/>
    </source>
</evidence>
<proteinExistence type="predicted"/>
<organism evidence="2 3">
    <name type="scientific">Pseudoroseicyclus aestuarii</name>
    <dbReference type="NCBI Taxonomy" id="1795041"/>
    <lineage>
        <taxon>Bacteria</taxon>
        <taxon>Pseudomonadati</taxon>
        <taxon>Pseudomonadota</taxon>
        <taxon>Alphaproteobacteria</taxon>
        <taxon>Rhodobacterales</taxon>
        <taxon>Paracoccaceae</taxon>
        <taxon>Pseudoroseicyclus</taxon>
    </lineage>
</organism>
<evidence type="ECO:0000313" key="3">
    <source>
        <dbReference type="Proteomes" id="UP000248311"/>
    </source>
</evidence>
<comment type="caution">
    <text evidence="2">The sequence shown here is derived from an EMBL/GenBank/DDBJ whole genome shotgun (WGS) entry which is preliminary data.</text>
</comment>
<gene>
    <name evidence="2" type="ORF">DFP88_102178</name>
</gene>
<feature type="region of interest" description="Disordered" evidence="1">
    <location>
        <begin position="91"/>
        <end position="115"/>
    </location>
</feature>
<sequence>MTAPVAALTVLLTEEIAAIRRGDLPVIDRLAPEKARLAALIEAQDPSKTPEGLPELRALIAEDARLLDMLTEATAGLAAELRRVRDRHSLKGLYGRSGDPAPAQPGASGRFDRTW</sequence>
<accession>A0A318SRE0</accession>
<dbReference type="Proteomes" id="UP000248311">
    <property type="component" value="Unassembled WGS sequence"/>
</dbReference>
<name>A0A318SRE0_9RHOB</name>
<protein>
    <recommendedName>
        <fullName evidence="4">Flagellar protein FliT</fullName>
    </recommendedName>
</protein>
<keyword evidence="3" id="KW-1185">Reference proteome</keyword>
<dbReference type="AlphaFoldDB" id="A0A318SRE0"/>
<reference evidence="2 3" key="1">
    <citation type="submission" date="2018-06" db="EMBL/GenBank/DDBJ databases">
        <title>Genomic Encyclopedia of Type Strains, Phase III (KMG-III): the genomes of soil and plant-associated and newly described type strains.</title>
        <authorList>
            <person name="Whitman W."/>
        </authorList>
    </citation>
    <scope>NUCLEOTIDE SEQUENCE [LARGE SCALE GENOMIC DNA]</scope>
    <source>
        <strain evidence="2 3">CECT 9025</strain>
    </source>
</reference>